<protein>
    <recommendedName>
        <fullName evidence="6">Mog1p/PsbP-like protein</fullName>
    </recommendedName>
</protein>
<name>A0AAN8EKM1_9EURO</name>
<keyword evidence="2" id="KW-0813">Transport</keyword>
<evidence type="ECO:0008006" key="6">
    <source>
        <dbReference type="Google" id="ProtNLM"/>
    </source>
</evidence>
<dbReference type="PANTHER" id="PTHR15837:SF0">
    <property type="entry name" value="RAN GUANINE NUCLEOTIDE RELEASE FACTOR"/>
    <property type="match status" value="1"/>
</dbReference>
<dbReference type="GO" id="GO:0005085">
    <property type="term" value="F:guanyl-nucleotide exchange factor activity"/>
    <property type="evidence" value="ECO:0007669"/>
    <property type="project" value="TreeGrafter"/>
</dbReference>
<evidence type="ECO:0000313" key="4">
    <source>
        <dbReference type="EMBL" id="KAK5952962.1"/>
    </source>
</evidence>
<accession>A0AAN8EKM1</accession>
<comment type="similarity">
    <text evidence="1">Belongs to the MOG1 family.</text>
</comment>
<dbReference type="GO" id="GO:0005634">
    <property type="term" value="C:nucleus"/>
    <property type="evidence" value="ECO:0007669"/>
    <property type="project" value="TreeGrafter"/>
</dbReference>
<keyword evidence="5" id="KW-1185">Reference proteome</keyword>
<keyword evidence="3" id="KW-0653">Protein transport</keyword>
<dbReference type="InterPro" id="IPR016123">
    <property type="entry name" value="Mog1/PsbP_a/b/a-sand"/>
</dbReference>
<evidence type="ECO:0000313" key="5">
    <source>
        <dbReference type="Proteomes" id="UP001316803"/>
    </source>
</evidence>
<dbReference type="EMBL" id="JAKLMC020000013">
    <property type="protein sequence ID" value="KAK5952962.1"/>
    <property type="molecule type" value="Genomic_DNA"/>
</dbReference>
<dbReference type="GO" id="GO:0031267">
    <property type="term" value="F:small GTPase binding"/>
    <property type="evidence" value="ECO:0007669"/>
    <property type="project" value="TreeGrafter"/>
</dbReference>
<dbReference type="SUPFAM" id="SSF55724">
    <property type="entry name" value="Mog1p/PsbP-like"/>
    <property type="match status" value="1"/>
</dbReference>
<gene>
    <name evidence="4" type="ORF">OHC33_006083</name>
</gene>
<proteinExistence type="inferred from homology"/>
<evidence type="ECO:0000256" key="2">
    <source>
        <dbReference type="ARBA" id="ARBA00022448"/>
    </source>
</evidence>
<comment type="caution">
    <text evidence="4">The sequence shown here is derived from an EMBL/GenBank/DDBJ whole genome shotgun (WGS) entry which is preliminary data.</text>
</comment>
<dbReference type="Proteomes" id="UP001316803">
    <property type="component" value="Unassembled WGS sequence"/>
</dbReference>
<dbReference type="InterPro" id="IPR007681">
    <property type="entry name" value="Mog1"/>
</dbReference>
<dbReference type="Pfam" id="PF04603">
    <property type="entry name" value="Mog1"/>
    <property type="match status" value="1"/>
</dbReference>
<evidence type="ECO:0000256" key="1">
    <source>
        <dbReference type="ARBA" id="ARBA00010307"/>
    </source>
</evidence>
<evidence type="ECO:0000256" key="3">
    <source>
        <dbReference type="ARBA" id="ARBA00022927"/>
    </source>
</evidence>
<dbReference type="PANTHER" id="PTHR15837">
    <property type="entry name" value="RAN GUANINE NUCLEOTIDE RELEASE FACTOR"/>
    <property type="match status" value="1"/>
</dbReference>
<organism evidence="4 5">
    <name type="scientific">Knufia fluminis</name>
    <dbReference type="NCBI Taxonomy" id="191047"/>
    <lineage>
        <taxon>Eukaryota</taxon>
        <taxon>Fungi</taxon>
        <taxon>Dikarya</taxon>
        <taxon>Ascomycota</taxon>
        <taxon>Pezizomycotina</taxon>
        <taxon>Eurotiomycetes</taxon>
        <taxon>Chaetothyriomycetidae</taxon>
        <taxon>Chaetothyriales</taxon>
        <taxon>Trichomeriaceae</taxon>
        <taxon>Knufia</taxon>
    </lineage>
</organism>
<dbReference type="Gene3D" id="3.40.1000.10">
    <property type="entry name" value="Mog1/PsbP, alpha/beta/alpha sandwich"/>
    <property type="match status" value="1"/>
</dbReference>
<sequence length="226" mass="24630">MSSQYSRRGLYGGAITVSLPADSIDGSDLRQIPDHQEVFLRQDTLTSIIFEINEYQTPATVDHANAISSTGSTNLTTTNTSIPPSDSAAATYHLNDTIIEPDYLSPDGIETTSIKLAQPSLTAFPVYLSAATIITPEIDHSAKSTLPVNWQSNPIQKEYQTKTQQLLIRMKEYGTDLCVRVNVPMKEFGGVQSEAALTEVARADQIMKTIIESLNIKDFGLFGGGE</sequence>
<dbReference type="GO" id="GO:0006606">
    <property type="term" value="P:protein import into nucleus"/>
    <property type="evidence" value="ECO:0007669"/>
    <property type="project" value="TreeGrafter"/>
</dbReference>
<dbReference type="AlphaFoldDB" id="A0AAN8EKM1"/>
<reference evidence="4 5" key="1">
    <citation type="submission" date="2022-12" db="EMBL/GenBank/DDBJ databases">
        <title>Genomic features and morphological characterization of a novel Knufia sp. strain isolated from spacecraft assembly facility.</title>
        <authorList>
            <person name="Teixeira M."/>
            <person name="Chander A.M."/>
            <person name="Stajich J.E."/>
            <person name="Venkateswaran K."/>
        </authorList>
    </citation>
    <scope>NUCLEOTIDE SEQUENCE [LARGE SCALE GENOMIC DNA]</scope>
    <source>
        <strain evidence="4 5">FJI-L2-BK-P2</strain>
    </source>
</reference>